<reference evidence="2" key="1">
    <citation type="submission" date="2016-06" db="UniProtKB">
        <authorList>
            <consortium name="WormBaseParasite"/>
        </authorList>
    </citation>
    <scope>IDENTIFICATION</scope>
</reference>
<accession>A0A183B9M8</accession>
<dbReference type="AlphaFoldDB" id="A0A183B9M8"/>
<evidence type="ECO:0000256" key="1">
    <source>
        <dbReference type="SAM" id="MobiDB-lite"/>
    </source>
</evidence>
<sequence>LRACGLAFEMRSDMGSIRSYQPSEVETIPLMQQMLAQGGPTGGYDPRNGGLTPTRSPRNLSLVEGDYGLVGQGQHRLSHTSSHGTNMTMLSNRVITEAYLAAARAASEAVAASVVSGSTDLYSPSTQLTSDLSSLMAENGTDGEKDPGRTGASNNHRHSHPAEGNESTVTMGPKAVKANARKSSDPVKIRQGVRSPNSSEF</sequence>
<protein>
    <submittedName>
        <fullName evidence="2">Pecanex-like protein</fullName>
    </submittedName>
</protein>
<proteinExistence type="predicted"/>
<name>A0A183B9M8_9TREM</name>
<evidence type="ECO:0000313" key="2">
    <source>
        <dbReference type="WBParaSite" id="ECPE_0001595301-mRNA-1"/>
    </source>
</evidence>
<feature type="region of interest" description="Disordered" evidence="1">
    <location>
        <begin position="136"/>
        <end position="201"/>
    </location>
</feature>
<dbReference type="WBParaSite" id="ECPE_0001595301-mRNA-1">
    <property type="protein sequence ID" value="ECPE_0001595301-mRNA-1"/>
    <property type="gene ID" value="ECPE_0001595301"/>
</dbReference>
<organism evidence="2">
    <name type="scientific">Echinostoma caproni</name>
    <dbReference type="NCBI Taxonomy" id="27848"/>
    <lineage>
        <taxon>Eukaryota</taxon>
        <taxon>Metazoa</taxon>
        <taxon>Spiralia</taxon>
        <taxon>Lophotrochozoa</taxon>
        <taxon>Platyhelminthes</taxon>
        <taxon>Trematoda</taxon>
        <taxon>Digenea</taxon>
        <taxon>Plagiorchiida</taxon>
        <taxon>Echinostomata</taxon>
        <taxon>Echinostomatoidea</taxon>
        <taxon>Echinostomatidae</taxon>
        <taxon>Echinostoma</taxon>
    </lineage>
</organism>